<dbReference type="EMBL" id="LNXY01000032">
    <property type="protein sequence ID" value="KTC84408.1"/>
    <property type="molecule type" value="Genomic_DNA"/>
</dbReference>
<dbReference type="STRING" id="1212489.Ldro_3011"/>
<evidence type="ECO:0000256" key="1">
    <source>
        <dbReference type="ARBA" id="ARBA00004496"/>
    </source>
</evidence>
<evidence type="ECO:0000256" key="5">
    <source>
        <dbReference type="ARBA" id="ARBA00022971"/>
    </source>
</evidence>
<dbReference type="PATRIC" id="fig|1212489.4.peg.3182"/>
<organism evidence="7 8">
    <name type="scientific">Legionella drozanskii LLAP-1</name>
    <dbReference type="NCBI Taxonomy" id="1212489"/>
    <lineage>
        <taxon>Bacteria</taxon>
        <taxon>Pseudomonadati</taxon>
        <taxon>Pseudomonadota</taxon>
        <taxon>Gammaproteobacteria</taxon>
        <taxon>Legionellales</taxon>
        <taxon>Legionellaceae</taxon>
        <taxon>Legionella</taxon>
    </lineage>
</organism>
<evidence type="ECO:0000256" key="2">
    <source>
        <dbReference type="ARBA" id="ARBA00007183"/>
    </source>
</evidence>
<keyword evidence="4" id="KW-0963">Cytoplasm</keyword>
<accession>A0A0W0SM25</accession>
<dbReference type="InterPro" id="IPR008876">
    <property type="entry name" value="TraY"/>
</dbReference>
<keyword evidence="8" id="KW-1185">Reference proteome</keyword>
<dbReference type="RefSeq" id="WP_058497282.1">
    <property type="nucleotide sequence ID" value="NZ_LNXY01000032.1"/>
</dbReference>
<keyword evidence="6" id="KW-0238">DNA-binding</keyword>
<gene>
    <name evidence="7" type="ORF">Ldro_3011</name>
</gene>
<evidence type="ECO:0000256" key="6">
    <source>
        <dbReference type="ARBA" id="ARBA00023125"/>
    </source>
</evidence>
<evidence type="ECO:0000313" key="8">
    <source>
        <dbReference type="Proteomes" id="UP000054736"/>
    </source>
</evidence>
<comment type="caution">
    <text evidence="7">The sequence shown here is derived from an EMBL/GenBank/DDBJ whole genome shotgun (WGS) entry which is preliminary data.</text>
</comment>
<dbReference type="GO" id="GO:0003677">
    <property type="term" value="F:DNA binding"/>
    <property type="evidence" value="ECO:0007669"/>
    <property type="project" value="UniProtKB-KW"/>
</dbReference>
<dbReference type="GO" id="GO:0005737">
    <property type="term" value="C:cytoplasm"/>
    <property type="evidence" value="ECO:0007669"/>
    <property type="project" value="UniProtKB-SubCell"/>
</dbReference>
<dbReference type="AlphaFoldDB" id="A0A0W0SM25"/>
<protein>
    <recommendedName>
        <fullName evidence="3">Relaxosome protein TraY</fullName>
    </recommendedName>
</protein>
<keyword evidence="5" id="KW-0184">Conjugation</keyword>
<name>A0A0W0SM25_9GAMM</name>
<sequence length="71" mass="8262">MEMKLESNDNYRKVHITIQLSKSANRLLSESCGRSNRKKIQEATLRLEDHLNKFRSISELNYAIPLDEVGE</sequence>
<proteinExistence type="inferred from homology"/>
<comment type="subcellular location">
    <subcellularLocation>
        <location evidence="1">Cytoplasm</location>
    </subcellularLocation>
</comment>
<reference evidence="7 8" key="1">
    <citation type="submission" date="2015-11" db="EMBL/GenBank/DDBJ databases">
        <title>Genomic analysis of 38 Legionella species identifies large and diverse effector repertoires.</title>
        <authorList>
            <person name="Burstein D."/>
            <person name="Amaro F."/>
            <person name="Zusman T."/>
            <person name="Lifshitz Z."/>
            <person name="Cohen O."/>
            <person name="Gilbert J.A."/>
            <person name="Pupko T."/>
            <person name="Shuman H.A."/>
            <person name="Segal G."/>
        </authorList>
    </citation>
    <scope>NUCLEOTIDE SEQUENCE [LARGE SCALE GENOMIC DNA]</scope>
    <source>
        <strain evidence="7 8">ATCC 700990</strain>
    </source>
</reference>
<dbReference type="Proteomes" id="UP000054736">
    <property type="component" value="Unassembled WGS sequence"/>
</dbReference>
<dbReference type="Pfam" id="PF05509">
    <property type="entry name" value="TraY"/>
    <property type="match status" value="1"/>
</dbReference>
<evidence type="ECO:0000256" key="3">
    <source>
        <dbReference type="ARBA" id="ARBA00020541"/>
    </source>
</evidence>
<comment type="similarity">
    <text evidence="2">Belongs to the TraY family.</text>
</comment>
<evidence type="ECO:0000313" key="7">
    <source>
        <dbReference type="EMBL" id="KTC84408.1"/>
    </source>
</evidence>
<evidence type="ECO:0000256" key="4">
    <source>
        <dbReference type="ARBA" id="ARBA00022490"/>
    </source>
</evidence>